<proteinExistence type="predicted"/>
<reference evidence="1" key="1">
    <citation type="submission" date="2021-01" db="EMBL/GenBank/DDBJ databases">
        <authorList>
            <person name="Corre E."/>
            <person name="Pelletier E."/>
            <person name="Niang G."/>
            <person name="Scheremetjew M."/>
            <person name="Finn R."/>
            <person name="Kale V."/>
            <person name="Holt S."/>
            <person name="Cochrane G."/>
            <person name="Meng A."/>
            <person name="Brown T."/>
            <person name="Cohen L."/>
        </authorList>
    </citation>
    <scope>NUCLEOTIDE SEQUENCE</scope>
    <source>
        <strain evidence="1">Grunow 1884</strain>
    </source>
</reference>
<name>A0A7S1ZFS1_TRICV</name>
<dbReference type="SUPFAM" id="SSF110857">
    <property type="entry name" value="Gamma-glutamyl cyclotransferase-like"/>
    <property type="match status" value="1"/>
</dbReference>
<evidence type="ECO:0000313" key="1">
    <source>
        <dbReference type="EMBL" id="CAD9337225.1"/>
    </source>
</evidence>
<organism evidence="1">
    <name type="scientific">Trieres chinensis</name>
    <name type="common">Marine centric diatom</name>
    <name type="synonym">Odontella sinensis</name>
    <dbReference type="NCBI Taxonomy" id="1514140"/>
    <lineage>
        <taxon>Eukaryota</taxon>
        <taxon>Sar</taxon>
        <taxon>Stramenopiles</taxon>
        <taxon>Ochrophyta</taxon>
        <taxon>Bacillariophyta</taxon>
        <taxon>Mediophyceae</taxon>
        <taxon>Biddulphiophycidae</taxon>
        <taxon>Eupodiscales</taxon>
        <taxon>Parodontellaceae</taxon>
        <taxon>Trieres</taxon>
    </lineage>
</organism>
<dbReference type="Gene3D" id="3.10.490.10">
    <property type="entry name" value="Gamma-glutamyl cyclotransferase-like"/>
    <property type="match status" value="1"/>
</dbReference>
<dbReference type="InterPro" id="IPR036568">
    <property type="entry name" value="GGCT-like_sf"/>
</dbReference>
<protein>
    <recommendedName>
        <fullName evidence="2">Gamma-glutamylcyclotransferase AIG2-like domain-containing protein</fullName>
    </recommendedName>
</protein>
<evidence type="ECO:0008006" key="2">
    <source>
        <dbReference type="Google" id="ProtNLM"/>
    </source>
</evidence>
<sequence>MQPQTRMAYTSSFWWARRPVLPATIMRTMTASAFVVLGSVPHSAAAADSARANTCAIRHFVFGYGSLICPDSRAVTAPSLVGARALPCTVRGLERGWIARIDVPLPRWGAVGNVPRRLDGWTAVGVRPSPSGTTSGVLIEVDEEELGRFDAREAGYDRVPVRLEDIFPVEGHEYDDGEDVDHAVFSARGRGEARCIGDGGDNEDGKNGESKVEEECKEESLKVWVYVQRDRTPASPTHPIKQSYVDVILRGCLSVSESFARSFIKTTHGWWHEGEDINLEGDKDENHHTWVEDRHFPLYIRADSGYSNEMGHCLDRLLREHHPDAVEKRRKY</sequence>
<dbReference type="InterPro" id="IPR013024">
    <property type="entry name" value="GGCT-like"/>
</dbReference>
<dbReference type="EMBL" id="HBGO01015985">
    <property type="protein sequence ID" value="CAD9337225.1"/>
    <property type="molecule type" value="Transcribed_RNA"/>
</dbReference>
<dbReference type="CDD" id="cd06661">
    <property type="entry name" value="GGCT_like"/>
    <property type="match status" value="1"/>
</dbReference>
<dbReference type="AlphaFoldDB" id="A0A7S1ZFS1"/>
<gene>
    <name evidence="1" type="ORF">OSIN01602_LOCUS9035</name>
</gene>
<accession>A0A7S1ZFS1</accession>